<proteinExistence type="predicted"/>
<name>K9YKV3_CYASC</name>
<protein>
    <recommendedName>
        <fullName evidence="3">ABM domain-containing protein</fullName>
    </recommendedName>
</protein>
<dbReference type="EMBL" id="CP003940">
    <property type="protein sequence ID" value="AFZ47576.1"/>
    <property type="molecule type" value="Genomic_DNA"/>
</dbReference>
<organism evidence="1 2">
    <name type="scientific">Cyanobacterium stanieri (strain ATCC 29140 / PCC 7202)</name>
    <dbReference type="NCBI Taxonomy" id="292563"/>
    <lineage>
        <taxon>Bacteria</taxon>
        <taxon>Bacillati</taxon>
        <taxon>Cyanobacteriota</taxon>
        <taxon>Cyanophyceae</taxon>
        <taxon>Oscillatoriophycideae</taxon>
        <taxon>Chroococcales</taxon>
        <taxon>Geminocystaceae</taxon>
        <taxon>Cyanobacterium</taxon>
    </lineage>
</organism>
<dbReference type="AlphaFoldDB" id="K9YKV3"/>
<dbReference type="Proteomes" id="UP000010483">
    <property type="component" value="Chromosome"/>
</dbReference>
<dbReference type="InterPro" id="IPR011008">
    <property type="entry name" value="Dimeric_a/b-barrel"/>
</dbReference>
<accession>K9YKV3</accession>
<dbReference type="NCBIfam" id="TIGR03792">
    <property type="entry name" value="TIGR03792 family protein"/>
    <property type="match status" value="1"/>
</dbReference>
<dbReference type="HOGENOM" id="CLU_135081_1_0_3"/>
<gene>
    <name evidence="1" type="ordered locus">Cyast_1615</name>
</gene>
<dbReference type="eggNOG" id="COG2329">
    <property type="taxonomic scope" value="Bacteria"/>
</dbReference>
<dbReference type="InterPro" id="IPR022512">
    <property type="entry name" value="CHP03792"/>
</dbReference>
<keyword evidence="2" id="KW-1185">Reference proteome</keyword>
<evidence type="ECO:0000313" key="1">
    <source>
        <dbReference type="EMBL" id="AFZ47576.1"/>
    </source>
</evidence>
<dbReference type="SUPFAM" id="SSF54909">
    <property type="entry name" value="Dimeric alpha+beta barrel"/>
    <property type="match status" value="1"/>
</dbReference>
<dbReference type="KEGG" id="csn:Cyast_1615"/>
<evidence type="ECO:0008006" key="3">
    <source>
        <dbReference type="Google" id="ProtNLM"/>
    </source>
</evidence>
<sequence>MVIEWIKFEVCSSYHGFFLAQDQLIWTNALQRYEGFMDKQVWLNPNHKDEIIFVISWASRELWKGIPPEDLALIDQEFQRAMGDISFRMVESREFNLHQFP</sequence>
<dbReference type="STRING" id="292563.Cyast_1615"/>
<dbReference type="BioCyc" id="CSTA292563:G1353-1625-MONOMER"/>
<evidence type="ECO:0000313" key="2">
    <source>
        <dbReference type="Proteomes" id="UP000010483"/>
    </source>
</evidence>
<reference evidence="2" key="1">
    <citation type="journal article" date="2013" name="Proc. Natl. Acad. Sci. U.S.A.">
        <title>Improving the coverage of the cyanobacterial phylum using diversity-driven genome sequencing.</title>
        <authorList>
            <person name="Shih P.M."/>
            <person name="Wu D."/>
            <person name="Latifi A."/>
            <person name="Axen S.D."/>
            <person name="Fewer D.P."/>
            <person name="Talla E."/>
            <person name="Calteau A."/>
            <person name="Cai F."/>
            <person name="Tandeau de Marsac N."/>
            <person name="Rippka R."/>
            <person name="Herdman M."/>
            <person name="Sivonen K."/>
            <person name="Coursin T."/>
            <person name="Laurent T."/>
            <person name="Goodwin L."/>
            <person name="Nolan M."/>
            <person name="Davenport K.W."/>
            <person name="Han C.S."/>
            <person name="Rubin E.M."/>
            <person name="Eisen J.A."/>
            <person name="Woyke T."/>
            <person name="Gugger M."/>
            <person name="Kerfeld C.A."/>
        </authorList>
    </citation>
    <scope>NUCLEOTIDE SEQUENCE [LARGE SCALE GENOMIC DNA]</scope>
    <source>
        <strain evidence="2">ATCC 29140 / PCC 7202</strain>
    </source>
</reference>